<evidence type="ECO:0000256" key="3">
    <source>
        <dbReference type="ARBA" id="ARBA00023204"/>
    </source>
</evidence>
<dbReference type="Gene3D" id="1.10.340.30">
    <property type="entry name" value="Hypothetical protein, domain 2"/>
    <property type="match status" value="1"/>
</dbReference>
<reference evidence="7" key="1">
    <citation type="submission" date="2022-11" db="EMBL/GenBank/DDBJ databases">
        <authorList>
            <person name="Petersen C."/>
        </authorList>
    </citation>
    <scope>NUCLEOTIDE SEQUENCE</scope>
    <source>
        <strain evidence="7">IBT 19713</strain>
    </source>
</reference>
<evidence type="ECO:0000256" key="4">
    <source>
        <dbReference type="ARBA" id="ARBA00023295"/>
    </source>
</evidence>
<keyword evidence="4" id="KW-0326">Glycosidase</keyword>
<dbReference type="InterPro" id="IPR011257">
    <property type="entry name" value="DNA_glycosylase"/>
</dbReference>
<evidence type="ECO:0000256" key="1">
    <source>
        <dbReference type="ARBA" id="ARBA00022763"/>
    </source>
</evidence>
<dbReference type="PANTHER" id="PTHR43286">
    <property type="entry name" value="ENDONUCLEASE III-LIKE PROTEIN 1"/>
    <property type="match status" value="1"/>
</dbReference>
<evidence type="ECO:0000259" key="6">
    <source>
        <dbReference type="SMART" id="SM00478"/>
    </source>
</evidence>
<proteinExistence type="predicted"/>
<accession>A0A9W9PB42</accession>
<dbReference type="PANTHER" id="PTHR43286:SF1">
    <property type="entry name" value="ENDONUCLEASE III-LIKE PROTEIN 1"/>
    <property type="match status" value="1"/>
</dbReference>
<dbReference type="Pfam" id="PF00633">
    <property type="entry name" value="HHH"/>
    <property type="match status" value="1"/>
</dbReference>
<feature type="compositionally biased region" description="Low complexity" evidence="5">
    <location>
        <begin position="25"/>
        <end position="36"/>
    </location>
</feature>
<protein>
    <recommendedName>
        <fullName evidence="6">HhH-GPD domain-containing protein</fullName>
    </recommendedName>
</protein>
<feature type="compositionally biased region" description="Low complexity" evidence="5">
    <location>
        <begin position="59"/>
        <end position="68"/>
    </location>
</feature>
<dbReference type="PROSITE" id="PS01155">
    <property type="entry name" value="ENDONUCLEASE_III_2"/>
    <property type="match status" value="1"/>
</dbReference>
<dbReference type="GO" id="GO:0006285">
    <property type="term" value="P:base-excision repair, AP site formation"/>
    <property type="evidence" value="ECO:0007669"/>
    <property type="project" value="TreeGrafter"/>
</dbReference>
<dbReference type="InterPro" id="IPR003265">
    <property type="entry name" value="HhH-GPD_domain"/>
</dbReference>
<evidence type="ECO:0000313" key="8">
    <source>
        <dbReference type="Proteomes" id="UP001150941"/>
    </source>
</evidence>
<dbReference type="SMART" id="SM00478">
    <property type="entry name" value="ENDO3c"/>
    <property type="match status" value="1"/>
</dbReference>
<dbReference type="RefSeq" id="XP_058332601.1">
    <property type="nucleotide sequence ID" value="XM_058473598.1"/>
</dbReference>
<evidence type="ECO:0000313" key="7">
    <source>
        <dbReference type="EMBL" id="KAJ5239682.1"/>
    </source>
</evidence>
<dbReference type="GO" id="GO:0003677">
    <property type="term" value="F:DNA binding"/>
    <property type="evidence" value="ECO:0007669"/>
    <property type="project" value="InterPro"/>
</dbReference>
<dbReference type="GO" id="GO:0003906">
    <property type="term" value="F:DNA-(apurinic or apyrimidinic site) endonuclease activity"/>
    <property type="evidence" value="ECO:0007669"/>
    <property type="project" value="TreeGrafter"/>
</dbReference>
<feature type="domain" description="HhH-GPD" evidence="6">
    <location>
        <begin position="188"/>
        <end position="347"/>
    </location>
</feature>
<dbReference type="GO" id="GO:0000703">
    <property type="term" value="F:oxidized pyrimidine nucleobase lesion DNA N-glycosylase activity"/>
    <property type="evidence" value="ECO:0007669"/>
    <property type="project" value="TreeGrafter"/>
</dbReference>
<feature type="region of interest" description="Disordered" evidence="5">
    <location>
        <begin position="1"/>
        <end position="131"/>
    </location>
</feature>
<sequence length="347" mass="37925">MRTSKASQDTAKVFQALSSTRRQTRNSSLNSSGLRSFAYNAAGVKEEDIPPVTRASPGTDSSLSSADTADIEDLMQPRPKRQKRNPSGTSPRAPSRAARNPTVTKEEPEAKPSAPARARRMPARKTRDAAGEVVVEPPSNWEVMYNTVKKMREDNPTAPVDTMGCAELYWRASSPQDRRFQTLIALMLSSQTKDTVTAVAMQRLHTELGEGAEAAETKVKSEGDEAKIIEKDSTLNLKNILAVEPSRLNELIHTVGFHNNKTKYIKAAALILRDQYDGDIPSTPEGLMALPGIGPKMAYLCMSAAWGKHLGIGVDVHVHRITNLWGWNKTKTPRGDSARLAVLAAAR</sequence>
<comment type="caution">
    <text evidence="7">The sequence shown here is derived from an EMBL/GenBank/DDBJ whole genome shotgun (WGS) entry which is preliminary data.</text>
</comment>
<evidence type="ECO:0000256" key="2">
    <source>
        <dbReference type="ARBA" id="ARBA00022801"/>
    </source>
</evidence>
<reference evidence="7" key="2">
    <citation type="journal article" date="2023" name="IMA Fungus">
        <title>Comparative genomic study of the Penicillium genus elucidates a diverse pangenome and 15 lateral gene transfer events.</title>
        <authorList>
            <person name="Petersen C."/>
            <person name="Sorensen T."/>
            <person name="Nielsen M.R."/>
            <person name="Sondergaard T.E."/>
            <person name="Sorensen J.L."/>
            <person name="Fitzpatrick D.A."/>
            <person name="Frisvad J.C."/>
            <person name="Nielsen K.L."/>
        </authorList>
    </citation>
    <scope>NUCLEOTIDE SEQUENCE</scope>
    <source>
        <strain evidence="7">IBT 19713</strain>
    </source>
</reference>
<dbReference type="OrthoDB" id="2099276at2759"/>
<gene>
    <name evidence="7" type="ORF">N7468_004301</name>
</gene>
<dbReference type="Pfam" id="PF00730">
    <property type="entry name" value="HhH-GPD"/>
    <property type="match status" value="1"/>
</dbReference>
<dbReference type="GO" id="GO:0005634">
    <property type="term" value="C:nucleus"/>
    <property type="evidence" value="ECO:0007669"/>
    <property type="project" value="TreeGrafter"/>
</dbReference>
<dbReference type="GO" id="GO:0006289">
    <property type="term" value="P:nucleotide-excision repair"/>
    <property type="evidence" value="ECO:0007669"/>
    <property type="project" value="TreeGrafter"/>
</dbReference>
<dbReference type="Proteomes" id="UP001150941">
    <property type="component" value="Unassembled WGS sequence"/>
</dbReference>
<keyword evidence="8" id="KW-1185">Reference proteome</keyword>
<dbReference type="EMBL" id="JAPQKS010000003">
    <property type="protein sequence ID" value="KAJ5239682.1"/>
    <property type="molecule type" value="Genomic_DNA"/>
</dbReference>
<keyword evidence="3" id="KW-0234">DNA repair</keyword>
<dbReference type="AlphaFoldDB" id="A0A9W9PB42"/>
<feature type="compositionally biased region" description="Polar residues" evidence="5">
    <location>
        <begin position="1"/>
        <end position="21"/>
    </location>
</feature>
<dbReference type="GeneID" id="83200901"/>
<dbReference type="SUPFAM" id="SSF48150">
    <property type="entry name" value="DNA-glycosylase"/>
    <property type="match status" value="1"/>
</dbReference>
<dbReference type="FunFam" id="1.10.340.30:FF:000014">
    <property type="entry name" value="Endonuclease III homolog"/>
    <property type="match status" value="1"/>
</dbReference>
<organism evidence="7 8">
    <name type="scientific">Penicillium chermesinum</name>
    <dbReference type="NCBI Taxonomy" id="63820"/>
    <lineage>
        <taxon>Eukaryota</taxon>
        <taxon>Fungi</taxon>
        <taxon>Dikarya</taxon>
        <taxon>Ascomycota</taxon>
        <taxon>Pezizomycotina</taxon>
        <taxon>Eurotiomycetes</taxon>
        <taxon>Eurotiomycetidae</taxon>
        <taxon>Eurotiales</taxon>
        <taxon>Aspergillaceae</taxon>
        <taxon>Penicillium</taxon>
    </lineage>
</organism>
<evidence type="ECO:0000256" key="5">
    <source>
        <dbReference type="SAM" id="MobiDB-lite"/>
    </source>
</evidence>
<dbReference type="InterPro" id="IPR004036">
    <property type="entry name" value="Endonuclease-III-like_CS2"/>
</dbReference>
<name>A0A9W9PB42_9EURO</name>
<keyword evidence="2" id="KW-0378">Hydrolase</keyword>
<dbReference type="InterPro" id="IPR000445">
    <property type="entry name" value="HhH_motif"/>
</dbReference>
<dbReference type="CDD" id="cd00056">
    <property type="entry name" value="ENDO3c"/>
    <property type="match status" value="1"/>
</dbReference>
<keyword evidence="1" id="KW-0227">DNA damage</keyword>